<organism evidence="1 2">
    <name type="scientific">Gryllotalpicola koreensis</name>
    <dbReference type="NCBI Taxonomy" id="993086"/>
    <lineage>
        <taxon>Bacteria</taxon>
        <taxon>Bacillati</taxon>
        <taxon>Actinomycetota</taxon>
        <taxon>Actinomycetes</taxon>
        <taxon>Micrococcales</taxon>
        <taxon>Microbacteriaceae</taxon>
        <taxon>Gryllotalpicola</taxon>
    </lineage>
</organism>
<keyword evidence="2" id="KW-1185">Reference proteome</keyword>
<comment type="caution">
    <text evidence="1">The sequence shown here is derived from an EMBL/GenBank/DDBJ whole genome shotgun (WGS) entry which is preliminary data.</text>
</comment>
<evidence type="ECO:0000313" key="1">
    <source>
        <dbReference type="EMBL" id="GAA4170769.1"/>
    </source>
</evidence>
<name>A0ABP7ZUN4_9MICO</name>
<evidence type="ECO:0008006" key="3">
    <source>
        <dbReference type="Google" id="ProtNLM"/>
    </source>
</evidence>
<dbReference type="Gene3D" id="3.40.50.300">
    <property type="entry name" value="P-loop containing nucleotide triphosphate hydrolases"/>
    <property type="match status" value="1"/>
</dbReference>
<gene>
    <name evidence="1" type="ORF">GCM10022287_09190</name>
</gene>
<evidence type="ECO:0000313" key="2">
    <source>
        <dbReference type="Proteomes" id="UP001501079"/>
    </source>
</evidence>
<accession>A0ABP7ZUN4</accession>
<dbReference type="EMBL" id="BAABBW010000001">
    <property type="protein sequence ID" value="GAA4170769.1"/>
    <property type="molecule type" value="Genomic_DNA"/>
</dbReference>
<dbReference type="RefSeq" id="WP_344752096.1">
    <property type="nucleotide sequence ID" value="NZ_BAABBW010000001.1"/>
</dbReference>
<sequence>MTSTTETGFFDASSVPPPGGSTEISLYLWESTASRGIEPRFARGSIATDRDRLEFLEGARLMGYELVDLDDESELDRLARMTPPRFPLQPQQLRISDALDAGLDEYVIEVARRAAKTTTIFMKLIGRCASRPGYQVTYSAQSGVAGSRRLREWAARLDRITPPDDQDLPPWLRGRDRTTKAQQRALALFGDELLAETRASTVARRGFRIMRGEVGKGIYFDNGSQFLVLKPDAESYRGEAADASWLDELQEVDPDESDDLAAGIVPLMDTKPGASLIGSGTTGEERAGLFWKMIKRLREGDPAMGGLDYAVDPDIDWAELEDEDRAMQLLAKTHPGVNTLTTIDKMRANYRKLPRPQWAREYLCLWPTSSTETAIDPMKWLAAQVDTRPRKPARVAFGFDIKPGGGVAAICAAWRDSRGNAHIELVDHRIGTDWMPTRLQELTRTYRGSSVAYDDIAEGKATATECELLRPRPRLRAQTYRETAAGCVQIMRDLARGKLRHQGQTGLEASVTVAGKREVRNDQGVWLWTLTDPTGDITPLVAATRALRNWDQHMARANADRSISAEPAAEPTDIVSRFIA</sequence>
<dbReference type="Proteomes" id="UP001501079">
    <property type="component" value="Unassembled WGS sequence"/>
</dbReference>
<dbReference type="InterPro" id="IPR027417">
    <property type="entry name" value="P-loop_NTPase"/>
</dbReference>
<proteinExistence type="predicted"/>
<protein>
    <recommendedName>
        <fullName evidence="3">Terminase</fullName>
    </recommendedName>
</protein>
<reference evidence="2" key="1">
    <citation type="journal article" date="2019" name="Int. J. Syst. Evol. Microbiol.">
        <title>The Global Catalogue of Microorganisms (GCM) 10K type strain sequencing project: providing services to taxonomists for standard genome sequencing and annotation.</title>
        <authorList>
            <consortium name="The Broad Institute Genomics Platform"/>
            <consortium name="The Broad Institute Genome Sequencing Center for Infectious Disease"/>
            <person name="Wu L."/>
            <person name="Ma J."/>
        </authorList>
    </citation>
    <scope>NUCLEOTIDE SEQUENCE [LARGE SCALE GENOMIC DNA]</scope>
    <source>
        <strain evidence="2">JCM 17591</strain>
    </source>
</reference>